<comment type="caution">
    <text evidence="2">The sequence shown here is derived from an EMBL/GenBank/DDBJ whole genome shotgun (WGS) entry which is preliminary data.</text>
</comment>
<dbReference type="InterPro" id="IPR052987">
    <property type="entry name" value="Chloroplast_AMP-bd_Enzymes"/>
</dbReference>
<keyword evidence="3" id="KW-1185">Reference proteome</keyword>
<dbReference type="EMBL" id="JAQOSP010000042">
    <property type="protein sequence ID" value="MDJ1169072.1"/>
    <property type="molecule type" value="Genomic_DNA"/>
</dbReference>
<feature type="domain" description="AMP-dependent synthetase/ligase" evidence="1">
    <location>
        <begin position="48"/>
        <end position="482"/>
    </location>
</feature>
<reference evidence="2 3" key="1">
    <citation type="submission" date="2023-01" db="EMBL/GenBank/DDBJ databases">
        <title>Novel diversity within Roseofilum (Cyanobacteria; Desertifilaceae) from marine benthic mats with descriptions of four novel species.</title>
        <authorList>
            <person name="Wang Y."/>
            <person name="Berthold D.E."/>
            <person name="Hu J."/>
            <person name="Lefler F.W."/>
            <person name="Laughinghouse H.D. IV."/>
        </authorList>
    </citation>
    <scope>NUCLEOTIDE SEQUENCE [LARGE SCALE GENOMIC DNA]</scope>
    <source>
        <strain evidence="2 3">BLCC-M154</strain>
    </source>
</reference>
<dbReference type="Gene3D" id="3.40.50.12780">
    <property type="entry name" value="N-terminal domain of ligase-like"/>
    <property type="match status" value="2"/>
</dbReference>
<dbReference type="SUPFAM" id="SSF56801">
    <property type="entry name" value="Acetyl-CoA synthetase-like"/>
    <property type="match status" value="1"/>
</dbReference>
<dbReference type="PROSITE" id="PS00455">
    <property type="entry name" value="AMP_BINDING"/>
    <property type="match status" value="1"/>
</dbReference>
<dbReference type="InterPro" id="IPR020845">
    <property type="entry name" value="AMP-binding_CS"/>
</dbReference>
<evidence type="ECO:0000313" key="3">
    <source>
        <dbReference type="Proteomes" id="UP001235303"/>
    </source>
</evidence>
<dbReference type="Proteomes" id="UP001235303">
    <property type="component" value="Unassembled WGS sequence"/>
</dbReference>
<dbReference type="PANTHER" id="PTHR43813">
    <property type="entry name" value="ACYL-ACTIVATING ENZYME 16, CHLOROPLASTIC-RELATED"/>
    <property type="match status" value="1"/>
</dbReference>
<dbReference type="Pfam" id="PF00501">
    <property type="entry name" value="AMP-binding"/>
    <property type="match status" value="1"/>
</dbReference>
<dbReference type="RefSeq" id="WP_283752834.1">
    <property type="nucleotide sequence ID" value="NZ_JAQOSP010000042.1"/>
</dbReference>
<protein>
    <submittedName>
        <fullName evidence="2">AMP-binding protein</fullName>
    </submittedName>
</protein>
<gene>
    <name evidence="2" type="ORF">PMG71_06500</name>
</gene>
<dbReference type="InterPro" id="IPR000873">
    <property type="entry name" value="AMP-dep_synth/lig_dom"/>
</dbReference>
<dbReference type="PANTHER" id="PTHR43813:SF1">
    <property type="entry name" value="ACYL-ACTIVATING ENZYME 16, CHLOROPLASTIC-RELATED"/>
    <property type="match status" value="1"/>
</dbReference>
<dbReference type="InterPro" id="IPR042099">
    <property type="entry name" value="ANL_N_sf"/>
</dbReference>
<dbReference type="Pfam" id="PF23562">
    <property type="entry name" value="AMP-binding_C_3"/>
    <property type="match status" value="1"/>
</dbReference>
<evidence type="ECO:0000313" key="2">
    <source>
        <dbReference type="EMBL" id="MDJ1169072.1"/>
    </source>
</evidence>
<organism evidence="2 3">
    <name type="scientific">Roseofilum acuticapitatum BLCC-M154</name>
    <dbReference type="NCBI Taxonomy" id="3022444"/>
    <lineage>
        <taxon>Bacteria</taxon>
        <taxon>Bacillati</taxon>
        <taxon>Cyanobacteriota</taxon>
        <taxon>Cyanophyceae</taxon>
        <taxon>Desertifilales</taxon>
        <taxon>Desertifilaceae</taxon>
        <taxon>Roseofilum</taxon>
        <taxon>Roseofilum acuticapitatum</taxon>
    </lineage>
</organism>
<name>A0ABT7AR77_9CYAN</name>
<sequence>MQSEMKTKMSNGFVASDYPNLSALEKANLSHAVNYSHLESIAQIWPITAQKFGDIVALEDIHSKQKVSLTYRQMYEQMEQVAIALQQLGVNPGDRISLFADNSPRWFVVDQGIMMAGAVNAVRSSQADVEELLYILQDSGSSFLIVENLKTLDKLAPRLDSITLQAIILLSDEDPPPSSGEAPQYLNFGQLCNLAQGQSYQPVDPNPKQLATLLYTSGTTGKPKGAMLSHGNLLYQVNTLAVVVAPDPGDRVLSILPSWHVYERTIEYYLLSQGCSQRYTSIRHFKQDLKSYKPHYMVGVPRLWESIYEGIQKEFREQPQSRQKLIQTFLGFSDQYVSAKRIQEQLELENLSPSAGERTSARVKATLLAPLHYLGDRLIYQKVRQATGGQMKQVISGGGSLAKHIDKFFEMINFEILVGYGLTETSPVLTARRSDRNLRGSSGFPLPGTEVRIINLETRQPLPQGETGLIVARGPQIMQGYYGNIQATAKAIDPDGWFDTGDLGFLTPEGQLVITGRAKDTIVLTNGENIEPQPIEDACIRSVYIDQMMLVGQDRRSLGALIVPNLEALENWVKEHHPTDAGIAQTLEDGTLKLNLEHPAIENLFRGELNREVKNRPGYRPDDRIGPFRLITEPFSIDNGMMTQTLKIKRPIVKEQYRDMINGMFT</sequence>
<proteinExistence type="predicted"/>
<evidence type="ECO:0000259" key="1">
    <source>
        <dbReference type="Pfam" id="PF00501"/>
    </source>
</evidence>
<accession>A0ABT7AR77</accession>